<dbReference type="SUPFAM" id="SSF53335">
    <property type="entry name" value="S-adenosyl-L-methionine-dependent methyltransferases"/>
    <property type="match status" value="1"/>
</dbReference>
<dbReference type="KEGG" id="fax:FUAX_10590"/>
<dbReference type="RefSeq" id="WP_338393873.1">
    <property type="nucleotide sequence ID" value="NZ_AP025314.1"/>
</dbReference>
<accession>A0AAU9CNV6</accession>
<evidence type="ECO:0000259" key="3">
    <source>
        <dbReference type="SMART" id="SM00981"/>
    </source>
</evidence>
<dbReference type="GO" id="GO:0070043">
    <property type="term" value="F:rRNA (guanine-N7-)-methyltransferase activity"/>
    <property type="evidence" value="ECO:0007669"/>
    <property type="project" value="TreeGrafter"/>
</dbReference>
<organism evidence="4 5">
    <name type="scientific">Fulvitalea axinellae</name>
    <dbReference type="NCBI Taxonomy" id="1182444"/>
    <lineage>
        <taxon>Bacteria</taxon>
        <taxon>Pseudomonadati</taxon>
        <taxon>Bacteroidota</taxon>
        <taxon>Cytophagia</taxon>
        <taxon>Cytophagales</taxon>
        <taxon>Persicobacteraceae</taxon>
        <taxon>Fulvitalea</taxon>
    </lineage>
</organism>
<dbReference type="InterPro" id="IPR029063">
    <property type="entry name" value="SAM-dependent_MTases_sf"/>
</dbReference>
<keyword evidence="2" id="KW-0808">Transferase</keyword>
<dbReference type="InterPro" id="IPR000241">
    <property type="entry name" value="RlmKL-like_Mtase"/>
</dbReference>
<protein>
    <submittedName>
        <fullName evidence="4">RNA methyltransferase</fullName>
    </submittedName>
</protein>
<dbReference type="GO" id="GO:0003723">
    <property type="term" value="F:RNA binding"/>
    <property type="evidence" value="ECO:0007669"/>
    <property type="project" value="InterPro"/>
</dbReference>
<sequence length="382" mass="42562">MYENNIVVTCHPGIAPVLAEELKSLGYSPLNVENKSVEVEGDLKDAMRLNLMLRTANRVLLLVKTLRAPHPDSLYQQVTDIEWENIFHPDGYFTVNSFVINDNIKDTRFANLKVKDGVADRFLRTSGRRPDSGPETHGTSIFLHWTNDEAKVYIDTSGETIAKRGYRLQPYKAPMSEPLAAATILAGKWDGKSNFVNPMCGSGTLAIEAALIAMNKAPGLTRLRFGFQSLNDYSPLAWNMMRKEALNAVREPAKGLRIIATDHSAMALDAAQDNAEKAGVADILTFHKCDFRDTVIPENGGVVMLNPEYGERLGQLDELETTYAAIGDFFKKRCQGYTGYIFTGNLDLAKRIGLKASRRIPFMNGKIDSRLLEYELYSGSKR</sequence>
<dbReference type="AlphaFoldDB" id="A0AAU9CNV6"/>
<dbReference type="SMART" id="SM00981">
    <property type="entry name" value="THUMP"/>
    <property type="match status" value="1"/>
</dbReference>
<dbReference type="InterPro" id="IPR004114">
    <property type="entry name" value="THUMP_dom"/>
</dbReference>
<feature type="domain" description="THUMP" evidence="3">
    <location>
        <begin position="58"/>
        <end position="156"/>
    </location>
</feature>
<dbReference type="Pfam" id="PF01170">
    <property type="entry name" value="UPF0020"/>
    <property type="match status" value="1"/>
</dbReference>
<evidence type="ECO:0000256" key="1">
    <source>
        <dbReference type="ARBA" id="ARBA00022603"/>
    </source>
</evidence>
<dbReference type="Pfam" id="PF22020">
    <property type="entry name" value="RlmL_1st"/>
    <property type="match status" value="1"/>
</dbReference>
<dbReference type="Pfam" id="PF02926">
    <property type="entry name" value="THUMP"/>
    <property type="match status" value="1"/>
</dbReference>
<reference evidence="4 5" key="1">
    <citation type="submission" date="2021-12" db="EMBL/GenBank/DDBJ databases">
        <title>Genome sequencing of bacteria with rrn-lacking chromosome and rrn-plasmid.</title>
        <authorList>
            <person name="Anda M."/>
            <person name="Iwasaki W."/>
        </authorList>
    </citation>
    <scope>NUCLEOTIDE SEQUENCE [LARGE SCALE GENOMIC DNA]</scope>
    <source>
        <strain evidence="4 5">DSM 100852</strain>
    </source>
</reference>
<name>A0AAU9CNV6_9BACT</name>
<dbReference type="InterPro" id="IPR054170">
    <property type="entry name" value="RlmL_1st"/>
</dbReference>
<dbReference type="Gene3D" id="3.30.2130.30">
    <property type="match status" value="1"/>
</dbReference>
<gene>
    <name evidence="4" type="primary">rlmL</name>
    <name evidence="4" type="ORF">FUAX_10590</name>
</gene>
<keyword evidence="5" id="KW-1185">Reference proteome</keyword>
<dbReference type="CDD" id="cd11715">
    <property type="entry name" value="THUMP_AdoMetMT"/>
    <property type="match status" value="1"/>
</dbReference>
<dbReference type="GO" id="GO:0008990">
    <property type="term" value="F:rRNA (guanine-N2-)-methyltransferase activity"/>
    <property type="evidence" value="ECO:0007669"/>
    <property type="project" value="TreeGrafter"/>
</dbReference>
<dbReference type="PANTHER" id="PTHR47313">
    <property type="entry name" value="RIBOSOMAL RNA LARGE SUBUNIT METHYLTRANSFERASE K/L"/>
    <property type="match status" value="1"/>
</dbReference>
<evidence type="ECO:0000313" key="5">
    <source>
        <dbReference type="Proteomes" id="UP001348817"/>
    </source>
</evidence>
<dbReference type="Gene3D" id="3.40.50.150">
    <property type="entry name" value="Vaccinia Virus protein VP39"/>
    <property type="match status" value="1"/>
</dbReference>
<dbReference type="Proteomes" id="UP001348817">
    <property type="component" value="Chromosome"/>
</dbReference>
<dbReference type="PANTHER" id="PTHR47313:SF1">
    <property type="entry name" value="RIBOSOMAL RNA LARGE SUBUNIT METHYLTRANSFERASE K_L"/>
    <property type="match status" value="1"/>
</dbReference>
<dbReference type="EMBL" id="AP025314">
    <property type="protein sequence ID" value="BDD08627.1"/>
    <property type="molecule type" value="Genomic_DNA"/>
</dbReference>
<proteinExistence type="predicted"/>
<evidence type="ECO:0000313" key="4">
    <source>
        <dbReference type="EMBL" id="BDD08627.1"/>
    </source>
</evidence>
<keyword evidence="1 4" id="KW-0489">Methyltransferase</keyword>
<evidence type="ECO:0000256" key="2">
    <source>
        <dbReference type="ARBA" id="ARBA00022679"/>
    </source>
</evidence>